<dbReference type="PANTHER" id="PTHR37482:SF1">
    <property type="entry name" value="OUTER MEMBRANE PROTEIN ASSEMBLY FACTOR BAME"/>
    <property type="match status" value="1"/>
</dbReference>
<dbReference type="Gene3D" id="3.30.1450.10">
    <property type="match status" value="1"/>
</dbReference>
<keyword evidence="1" id="KW-0732">Signal</keyword>
<dbReference type="Pfam" id="PF04355">
    <property type="entry name" value="BamE"/>
    <property type="match status" value="1"/>
</dbReference>
<accession>A0ABN6P2Q1</accession>
<reference evidence="5 6" key="1">
    <citation type="journal article" date="2016" name="Microbes Environ.">
        <title>Phylogenetically diverse aerobic anoxygenic phototrophic bacteria isolated from epilithic biofilms in Tama river, Japan.</title>
        <authorList>
            <person name="Hirose S."/>
            <person name="Matsuura K."/>
            <person name="Haruta S."/>
        </authorList>
    </citation>
    <scope>NUCLEOTIDE SEQUENCE [LARGE SCALE GENOMIC DNA]</scope>
    <source>
        <strain evidence="5 6">S08</strain>
    </source>
</reference>
<evidence type="ECO:0000256" key="2">
    <source>
        <dbReference type="ARBA" id="ARBA00023136"/>
    </source>
</evidence>
<dbReference type="Proteomes" id="UP000831327">
    <property type="component" value="Chromosome"/>
</dbReference>
<evidence type="ECO:0000313" key="5">
    <source>
        <dbReference type="EMBL" id="BDG72018.1"/>
    </source>
</evidence>
<organism evidence="5 6">
    <name type="scientific">Roseomonas fluvialis</name>
    <dbReference type="NCBI Taxonomy" id="1750527"/>
    <lineage>
        <taxon>Bacteria</taxon>
        <taxon>Pseudomonadati</taxon>
        <taxon>Pseudomonadota</taxon>
        <taxon>Alphaproteobacteria</taxon>
        <taxon>Acetobacterales</taxon>
        <taxon>Roseomonadaceae</taxon>
        <taxon>Roseomonas</taxon>
    </lineage>
</organism>
<evidence type="ECO:0000313" key="6">
    <source>
        <dbReference type="Proteomes" id="UP000831327"/>
    </source>
</evidence>
<protein>
    <submittedName>
        <fullName evidence="5">Outer membrane protein assembly factor BamE</fullName>
    </submittedName>
</protein>
<dbReference type="InterPro" id="IPR026592">
    <property type="entry name" value="BamE"/>
</dbReference>
<evidence type="ECO:0000259" key="4">
    <source>
        <dbReference type="Pfam" id="PF04355"/>
    </source>
</evidence>
<dbReference type="PANTHER" id="PTHR37482">
    <property type="entry name" value="OUTER MEMBRANE PROTEIN ASSEMBLY FACTOR BAME"/>
    <property type="match status" value="1"/>
</dbReference>
<proteinExistence type="predicted"/>
<dbReference type="InterPro" id="IPR007450">
    <property type="entry name" value="BamE_dom"/>
</dbReference>
<keyword evidence="6" id="KW-1185">Reference proteome</keyword>
<feature type="domain" description="Outer membrane protein assembly factor BamE" evidence="4">
    <location>
        <begin position="46"/>
        <end position="121"/>
    </location>
</feature>
<evidence type="ECO:0000256" key="1">
    <source>
        <dbReference type="ARBA" id="ARBA00022729"/>
    </source>
</evidence>
<dbReference type="EMBL" id="AP025637">
    <property type="protein sequence ID" value="BDG72018.1"/>
    <property type="molecule type" value="Genomic_DNA"/>
</dbReference>
<keyword evidence="3" id="KW-0998">Cell outer membrane</keyword>
<dbReference type="InterPro" id="IPR037873">
    <property type="entry name" value="BamE-like"/>
</dbReference>
<evidence type="ECO:0000256" key="3">
    <source>
        <dbReference type="ARBA" id="ARBA00023237"/>
    </source>
</evidence>
<sequence>MLSIAADMARPTRSVNARLPVLALVVLLGGCGWITDTLGPPPVERGNRIDPDRLTQITPGVQTRTDVETLLGSPTARSTFDDDNWYYISARTRLQPARFLEVEDRRVVAISFNRQGVVSSIRELGAADGRNVAMVARETPVPGNERTLLQALFGNLGRPGLAGTGATNPANTGGRF</sequence>
<keyword evidence="2" id="KW-0472">Membrane</keyword>
<name>A0ABN6P2Q1_9PROT</name>
<gene>
    <name evidence="5" type="ORF">Rmf_19470</name>
</gene>